<keyword evidence="8" id="KW-1185">Reference proteome</keyword>
<evidence type="ECO:0000259" key="5">
    <source>
        <dbReference type="PROSITE" id="PS51077"/>
    </source>
</evidence>
<accession>A0ABW5W727</accession>
<dbReference type="SUPFAM" id="SSF46785">
    <property type="entry name" value="Winged helix' DNA-binding domain"/>
    <property type="match status" value="1"/>
</dbReference>
<dbReference type="PROSITE" id="PS51077">
    <property type="entry name" value="HTH_ICLR"/>
    <property type="match status" value="1"/>
</dbReference>
<evidence type="ECO:0000313" key="8">
    <source>
        <dbReference type="Proteomes" id="UP001597478"/>
    </source>
</evidence>
<proteinExistence type="predicted"/>
<gene>
    <name evidence="7" type="ORF">ACFS2C_10070</name>
</gene>
<dbReference type="SMART" id="SM00346">
    <property type="entry name" value="HTH_ICLR"/>
    <property type="match status" value="1"/>
</dbReference>
<dbReference type="InterPro" id="IPR014757">
    <property type="entry name" value="Tscrpt_reg_IclR_C"/>
</dbReference>
<dbReference type="Gene3D" id="3.30.450.40">
    <property type="match status" value="2"/>
</dbReference>
<dbReference type="EMBL" id="JBHUOF010000012">
    <property type="protein sequence ID" value="MFD2799737.1"/>
    <property type="molecule type" value="Genomic_DNA"/>
</dbReference>
<protein>
    <submittedName>
        <fullName evidence="7">IclR family transcriptional regulator</fullName>
    </submittedName>
</protein>
<dbReference type="InterPro" id="IPR005471">
    <property type="entry name" value="Tscrpt_reg_IclR_N"/>
</dbReference>
<dbReference type="RefSeq" id="WP_377391763.1">
    <property type="nucleotide sequence ID" value="NZ_JBHSAN010000027.1"/>
</dbReference>
<dbReference type="Proteomes" id="UP001597478">
    <property type="component" value="Unassembled WGS sequence"/>
</dbReference>
<evidence type="ECO:0000259" key="6">
    <source>
        <dbReference type="PROSITE" id="PS51078"/>
    </source>
</evidence>
<feature type="domain" description="IclR-ED" evidence="6">
    <location>
        <begin position="85"/>
        <end position="247"/>
    </location>
</feature>
<dbReference type="InterPro" id="IPR036390">
    <property type="entry name" value="WH_DNA-bd_sf"/>
</dbReference>
<dbReference type="PANTHER" id="PTHR30136:SF24">
    <property type="entry name" value="HTH-TYPE TRANSCRIPTIONAL REPRESSOR ALLR"/>
    <property type="match status" value="1"/>
</dbReference>
<dbReference type="Pfam" id="PF09339">
    <property type="entry name" value="HTH_IclR"/>
    <property type="match status" value="1"/>
</dbReference>
<dbReference type="SUPFAM" id="SSF55781">
    <property type="entry name" value="GAF domain-like"/>
    <property type="match status" value="1"/>
</dbReference>
<dbReference type="PROSITE" id="PS51078">
    <property type="entry name" value="ICLR_ED"/>
    <property type="match status" value="1"/>
</dbReference>
<dbReference type="Pfam" id="PF01614">
    <property type="entry name" value="IclR_C"/>
    <property type="match status" value="1"/>
</dbReference>
<dbReference type="Gene3D" id="1.10.10.10">
    <property type="entry name" value="Winged helix-like DNA-binding domain superfamily/Winged helix DNA-binding domain"/>
    <property type="match status" value="1"/>
</dbReference>
<dbReference type="InterPro" id="IPR029016">
    <property type="entry name" value="GAF-like_dom_sf"/>
</dbReference>
<dbReference type="InterPro" id="IPR050707">
    <property type="entry name" value="HTH_MetabolicPath_Reg"/>
</dbReference>
<keyword evidence="2" id="KW-0238">DNA-binding</keyword>
<keyword evidence="3" id="KW-0804">Transcription</keyword>
<feature type="domain" description="HTH iclR-type" evidence="5">
    <location>
        <begin position="30"/>
        <end position="91"/>
    </location>
</feature>
<evidence type="ECO:0000313" key="7">
    <source>
        <dbReference type="EMBL" id="MFD2799737.1"/>
    </source>
</evidence>
<dbReference type="InterPro" id="IPR036388">
    <property type="entry name" value="WH-like_DNA-bd_sf"/>
</dbReference>
<evidence type="ECO:0000256" key="1">
    <source>
        <dbReference type="ARBA" id="ARBA00023015"/>
    </source>
</evidence>
<name>A0ABW5W727_9PSEU</name>
<keyword evidence="1" id="KW-0805">Transcription regulation</keyword>
<comment type="caution">
    <text evidence="7">The sequence shown here is derived from an EMBL/GenBank/DDBJ whole genome shotgun (WGS) entry which is preliminary data.</text>
</comment>
<sequence>MDKPQRTSRGSIGDDAAPGKPDNHDRRAVSQTLDRGLEVIDLVAAAPDGVTVAQLTELLGTPRTNVVRLLNTLASRNYVVQNPDGRYRLGSRPLELARLVQPVVRVIAQKVLQRLADRTGATAHLTAAEGDDAVALLVVEPRTATYHVSYQAGARRPLTRGASGFAILSARPPATAELPEVAAARKRGWAVSHGQIESGTWGAAAPIRHPQHPDLSVGVVYLGEPADPDTATQAVLQAANEIRTQLG</sequence>
<evidence type="ECO:0000256" key="4">
    <source>
        <dbReference type="SAM" id="MobiDB-lite"/>
    </source>
</evidence>
<evidence type="ECO:0000256" key="3">
    <source>
        <dbReference type="ARBA" id="ARBA00023163"/>
    </source>
</evidence>
<feature type="region of interest" description="Disordered" evidence="4">
    <location>
        <begin position="1"/>
        <end position="26"/>
    </location>
</feature>
<reference evidence="8" key="1">
    <citation type="journal article" date="2019" name="Int. J. Syst. Evol. Microbiol.">
        <title>The Global Catalogue of Microorganisms (GCM) 10K type strain sequencing project: providing services to taxonomists for standard genome sequencing and annotation.</title>
        <authorList>
            <consortium name="The Broad Institute Genomics Platform"/>
            <consortium name="The Broad Institute Genome Sequencing Center for Infectious Disease"/>
            <person name="Wu L."/>
            <person name="Ma J."/>
        </authorList>
    </citation>
    <scope>NUCLEOTIDE SEQUENCE [LARGE SCALE GENOMIC DNA]</scope>
    <source>
        <strain evidence="8">IBRC-M 10906</strain>
    </source>
</reference>
<organism evidence="7 8">
    <name type="scientific">Prauserella oleivorans</name>
    <dbReference type="NCBI Taxonomy" id="1478153"/>
    <lineage>
        <taxon>Bacteria</taxon>
        <taxon>Bacillati</taxon>
        <taxon>Actinomycetota</taxon>
        <taxon>Actinomycetes</taxon>
        <taxon>Pseudonocardiales</taxon>
        <taxon>Pseudonocardiaceae</taxon>
        <taxon>Prauserella</taxon>
    </lineage>
</organism>
<dbReference type="PANTHER" id="PTHR30136">
    <property type="entry name" value="HELIX-TURN-HELIX TRANSCRIPTIONAL REGULATOR, ICLR FAMILY"/>
    <property type="match status" value="1"/>
</dbReference>
<evidence type="ECO:0000256" key="2">
    <source>
        <dbReference type="ARBA" id="ARBA00023125"/>
    </source>
</evidence>